<dbReference type="Proteomes" id="UP000601435">
    <property type="component" value="Unassembled WGS sequence"/>
</dbReference>
<keyword evidence="1" id="KW-0732">Signal</keyword>
<proteinExistence type="predicted"/>
<feature type="chain" id="PRO_5032768730" evidence="1">
    <location>
        <begin position="16"/>
        <end position="213"/>
    </location>
</feature>
<protein>
    <submittedName>
        <fullName evidence="2">GUSB protein</fullName>
    </submittedName>
</protein>
<keyword evidence="3" id="KW-1185">Reference proteome</keyword>
<dbReference type="EMBL" id="CAJNJA010008778">
    <property type="protein sequence ID" value="CAE7240310.1"/>
    <property type="molecule type" value="Genomic_DNA"/>
</dbReference>
<reference evidence="2" key="1">
    <citation type="submission" date="2021-02" db="EMBL/GenBank/DDBJ databases">
        <authorList>
            <person name="Dougan E. K."/>
            <person name="Rhodes N."/>
            <person name="Thang M."/>
            <person name="Chan C."/>
        </authorList>
    </citation>
    <scope>NUCLEOTIDE SEQUENCE</scope>
</reference>
<comment type="caution">
    <text evidence="2">The sequence shown here is derived from an EMBL/GenBank/DDBJ whole genome shotgun (WGS) entry which is preliminary data.</text>
</comment>
<dbReference type="SUPFAM" id="SSF49785">
    <property type="entry name" value="Galactose-binding domain-like"/>
    <property type="match status" value="1"/>
</dbReference>
<sequence length="213" mass="24350">MEIWTLYFALWTASAWPTEPLHYPHYHGRQVFILNGSWAFAFLGQQDPAAWPLPEPDAWELVEVPDAFDLRPNDPNCDCWPAREQCERCCDRSLGHRGDPECWGDRRYLDGVWIYEQGQHWQGFEACCRPDPLRLRRGTALYQTEVEAAPNTAAILHFAACTNRCLVRVDGELLADHAGLSPFEVEVLPSVEGRRRILVIADNSFNMTTHPAT</sequence>
<evidence type="ECO:0000313" key="3">
    <source>
        <dbReference type="Proteomes" id="UP000601435"/>
    </source>
</evidence>
<feature type="signal peptide" evidence="1">
    <location>
        <begin position="1"/>
        <end position="15"/>
    </location>
</feature>
<dbReference type="Gene3D" id="2.60.120.260">
    <property type="entry name" value="Galactose-binding domain-like"/>
    <property type="match status" value="1"/>
</dbReference>
<organism evidence="2 3">
    <name type="scientific">Symbiodinium necroappetens</name>
    <dbReference type="NCBI Taxonomy" id="1628268"/>
    <lineage>
        <taxon>Eukaryota</taxon>
        <taxon>Sar</taxon>
        <taxon>Alveolata</taxon>
        <taxon>Dinophyceae</taxon>
        <taxon>Suessiales</taxon>
        <taxon>Symbiodiniaceae</taxon>
        <taxon>Symbiodinium</taxon>
    </lineage>
</organism>
<dbReference type="OrthoDB" id="408532at2759"/>
<gene>
    <name evidence="2" type="primary">GUSB</name>
    <name evidence="2" type="ORF">SNEC2469_LOCUS4291</name>
</gene>
<dbReference type="InterPro" id="IPR008979">
    <property type="entry name" value="Galactose-bd-like_sf"/>
</dbReference>
<accession>A0A812L7T6</accession>
<dbReference type="AlphaFoldDB" id="A0A812L7T6"/>
<evidence type="ECO:0000256" key="1">
    <source>
        <dbReference type="SAM" id="SignalP"/>
    </source>
</evidence>
<evidence type="ECO:0000313" key="2">
    <source>
        <dbReference type="EMBL" id="CAE7240310.1"/>
    </source>
</evidence>
<name>A0A812L7T6_9DINO</name>